<organism evidence="2">
    <name type="scientific">Anopheles marajoara</name>
    <dbReference type="NCBI Taxonomy" id="58244"/>
    <lineage>
        <taxon>Eukaryota</taxon>
        <taxon>Metazoa</taxon>
        <taxon>Ecdysozoa</taxon>
        <taxon>Arthropoda</taxon>
        <taxon>Hexapoda</taxon>
        <taxon>Insecta</taxon>
        <taxon>Pterygota</taxon>
        <taxon>Neoptera</taxon>
        <taxon>Endopterygota</taxon>
        <taxon>Diptera</taxon>
        <taxon>Nematocera</taxon>
        <taxon>Culicoidea</taxon>
        <taxon>Culicidae</taxon>
        <taxon>Anophelinae</taxon>
        <taxon>Anopheles</taxon>
    </lineage>
</organism>
<evidence type="ECO:0000313" key="2">
    <source>
        <dbReference type="EMBL" id="MBW62579.1"/>
    </source>
</evidence>
<protein>
    <submittedName>
        <fullName evidence="2">Putative secreted protein</fullName>
    </submittedName>
</protein>
<dbReference type="AlphaFoldDB" id="A0A2M4CBF1"/>
<feature type="region of interest" description="Disordered" evidence="1">
    <location>
        <begin position="53"/>
        <end position="82"/>
    </location>
</feature>
<reference evidence="2" key="1">
    <citation type="submission" date="2018-01" db="EMBL/GenBank/DDBJ databases">
        <title>An insight into the sialome of Amazonian anophelines.</title>
        <authorList>
            <person name="Ribeiro J.M."/>
            <person name="Scarpassa V."/>
            <person name="Calvo E."/>
        </authorList>
    </citation>
    <scope>NUCLEOTIDE SEQUENCE</scope>
    <source>
        <tissue evidence="2">Salivary glands</tissue>
    </source>
</reference>
<name>A0A2M4CBF1_9DIPT</name>
<sequence length="82" mass="8739">MWRQCSIMAQTWPPAISLFTQTGAHSASFQTRRITGPMHCTGTSCTLHLPTVTSAPGRSPDQTQREASLLLAGNGKGGKALK</sequence>
<evidence type="ECO:0000256" key="1">
    <source>
        <dbReference type="SAM" id="MobiDB-lite"/>
    </source>
</evidence>
<feature type="compositionally biased region" description="Polar residues" evidence="1">
    <location>
        <begin position="53"/>
        <end position="66"/>
    </location>
</feature>
<proteinExistence type="predicted"/>
<dbReference type="EMBL" id="GGFJ01013438">
    <property type="protein sequence ID" value="MBW62579.1"/>
    <property type="molecule type" value="Transcribed_RNA"/>
</dbReference>
<accession>A0A2M4CBF1</accession>